<sequence length="928" mass="107069">MSAGKPNKQHEDMLKEVLRNEERPFQQRPLKKRKKRQIGSNVATNLESTSTNINETTLENGRSIDRLENKVSLSNVSRPQGGKSEKRVSSENQISRESTPIVKQTHGSISKNDFNKKKKDKIKENKSFGSNDSSLGYGRSRNTTPDYNIEIIDDADNDEDYQSEEMDFDSDEFEDVEIDIPSNPQQMLNTSEMMNNKDDSITVTIKKSDPNDKKKAKKSRSTQVSRDERKFRYSFHKAYLFAMVYHGAVRNMWCNHPKLFRLLKADVPPNLKKELKEYRNMNYEDPQKPLLNQTKTRKLLDVLRHLMEYWYKSFTVTSYVTIFKKKWNELEIAPKLKSSKVSLKKFIKLVYQGRGSRDIGAQGFVSLLRSLGFHARLIFSLQPPDFTNLSIVKPLEEEEIIEEKHISSHQNKAQTTRSRSKLEKKPMTEMDKLLASLKVNRNANTNLKNYRLGKDNQSSEYYSDYPIFWCEVWNPHNKKWITIDPIVKKYIESVNTKSVLEPPMNDERNNAFYVVGYDTKGGARDVTRRYAEAYNAKIRKKRITRVQKDEELWNSLLYQASSDVRKQRNRMDMYERLDFEEKMLKEGMPNSIQDFRNHPVYALEEQLRFNEVLYPKISCGTIRRKISKGSGKGETIPVYKRSYVQPVKSAKAWFMNGRVLKVGERPLKVKDISGLKKRKMMSEDNFRLSDDEDDDKETEVNLYAEYQTELYIPPPIINGKIPENAFGNIDIYTESMLPEGAVHIPGKFAVKAGKIVGVDVVPAVVGFEFSGNNSATAKVDGAVVEKCYKEAVEVVSEFLKEEEAEENRRMEILIALHGWKVLLKRLEIKERLNIEHGSVNDQEDDTERSTIWNSNGDSVNKARNTEIESDEDGNVSNHSDTDDIAPGGFLLGDVGSVDAGDFVDPSMPMEDDIFDDPDNFIDEFFYVW</sequence>
<keyword evidence="2" id="KW-1185">Reference proteome</keyword>
<proteinExistence type="predicted"/>
<comment type="caution">
    <text evidence="1">The sequence shown here is derived from an EMBL/GenBank/DDBJ whole genome shotgun (WGS) entry which is preliminary data.</text>
</comment>
<protein>
    <submittedName>
        <fullName evidence="1">Unnamed protein product</fullName>
    </submittedName>
</protein>
<organism evidence="1 2">
    <name type="scientific">Candida boidinii</name>
    <name type="common">Yeast</name>
    <dbReference type="NCBI Taxonomy" id="5477"/>
    <lineage>
        <taxon>Eukaryota</taxon>
        <taxon>Fungi</taxon>
        <taxon>Dikarya</taxon>
        <taxon>Ascomycota</taxon>
        <taxon>Saccharomycotina</taxon>
        <taxon>Pichiomycetes</taxon>
        <taxon>Pichiales</taxon>
        <taxon>Pichiaceae</taxon>
        <taxon>Ogataea</taxon>
        <taxon>Ogataea/Candida clade</taxon>
    </lineage>
</organism>
<reference evidence="1" key="1">
    <citation type="submission" date="2023-04" db="EMBL/GenBank/DDBJ databases">
        <title>Candida boidinii NBRC 1967.</title>
        <authorList>
            <person name="Ichikawa N."/>
            <person name="Sato H."/>
            <person name="Tonouchi N."/>
        </authorList>
    </citation>
    <scope>NUCLEOTIDE SEQUENCE</scope>
    <source>
        <strain evidence="1">NBRC 1967</strain>
    </source>
</reference>
<gene>
    <name evidence="1" type="ORF">Cboi01_000134600</name>
</gene>
<dbReference type="Proteomes" id="UP001165101">
    <property type="component" value="Unassembled WGS sequence"/>
</dbReference>
<name>A0ACB5TJA5_CANBO</name>
<dbReference type="EMBL" id="BSXV01000488">
    <property type="protein sequence ID" value="GME89312.1"/>
    <property type="molecule type" value="Genomic_DNA"/>
</dbReference>
<evidence type="ECO:0000313" key="1">
    <source>
        <dbReference type="EMBL" id="GME89312.1"/>
    </source>
</evidence>
<evidence type="ECO:0000313" key="2">
    <source>
        <dbReference type="Proteomes" id="UP001165101"/>
    </source>
</evidence>
<accession>A0ACB5TJA5</accession>